<dbReference type="Gramene" id="GBG58612">
    <property type="protein sequence ID" value="GBG58612"/>
    <property type="gene ID" value="CBR_g12"/>
</dbReference>
<reference evidence="3 4" key="1">
    <citation type="journal article" date="2018" name="Cell">
        <title>The Chara Genome: Secondary Complexity and Implications for Plant Terrestrialization.</title>
        <authorList>
            <person name="Nishiyama T."/>
            <person name="Sakayama H."/>
            <person name="Vries J.D."/>
            <person name="Buschmann H."/>
            <person name="Saint-Marcoux D."/>
            <person name="Ullrich K.K."/>
            <person name="Haas F.B."/>
            <person name="Vanderstraeten L."/>
            <person name="Becker D."/>
            <person name="Lang D."/>
            <person name="Vosolsobe S."/>
            <person name="Rombauts S."/>
            <person name="Wilhelmsson P.K.I."/>
            <person name="Janitza P."/>
            <person name="Kern R."/>
            <person name="Heyl A."/>
            <person name="Rumpler F."/>
            <person name="Villalobos L.I.A.C."/>
            <person name="Clay J.M."/>
            <person name="Skokan R."/>
            <person name="Toyoda A."/>
            <person name="Suzuki Y."/>
            <person name="Kagoshima H."/>
            <person name="Schijlen E."/>
            <person name="Tajeshwar N."/>
            <person name="Catarino B."/>
            <person name="Hetherington A.J."/>
            <person name="Saltykova A."/>
            <person name="Bonnot C."/>
            <person name="Breuninger H."/>
            <person name="Symeonidi A."/>
            <person name="Radhakrishnan G.V."/>
            <person name="Van Nieuwerburgh F."/>
            <person name="Deforce D."/>
            <person name="Chang C."/>
            <person name="Karol K.G."/>
            <person name="Hedrich R."/>
            <person name="Ulvskov P."/>
            <person name="Glockner G."/>
            <person name="Delwiche C.F."/>
            <person name="Petrasek J."/>
            <person name="Van de Peer Y."/>
            <person name="Friml J."/>
            <person name="Beilby M."/>
            <person name="Dolan L."/>
            <person name="Kohara Y."/>
            <person name="Sugano S."/>
            <person name="Fujiyama A."/>
            <person name="Delaux P.-M."/>
            <person name="Quint M."/>
            <person name="TheiBen G."/>
            <person name="Hagemann M."/>
            <person name="Harholt J."/>
            <person name="Dunand C."/>
            <person name="Zachgo S."/>
            <person name="Langdale J."/>
            <person name="Maumus F."/>
            <person name="Straeten D.V.D."/>
            <person name="Gould S.B."/>
            <person name="Rensing S.A."/>
        </authorList>
    </citation>
    <scope>NUCLEOTIDE SEQUENCE [LARGE SCALE GENOMIC DNA]</scope>
    <source>
        <strain evidence="3 4">S276</strain>
    </source>
</reference>
<feature type="region of interest" description="Disordered" evidence="1">
    <location>
        <begin position="1"/>
        <end position="57"/>
    </location>
</feature>
<sequence length="456" mass="49543">MSPSASIPTSSSSSSPPSLPSSPSSLSSPSSPSSPGSRSSPSSTHGGFHRRRRRIQRGTCERHRRVLLSWSAQLMIVIVTAIVTIIAIVAASPVVTAVVFAAVPGCRRQRLSGCRRRSSTMSPSQWRRSFKAQGTFRQRNGDLDFVGDQASRGGPSHGGEGTRVGRAATEGASHAGEGARAGGAAAGGASHVGEGAKACDVTGAGEDDEALVNRLRQRNTQDGMEAASKLWVEDLRFWNDTEGIAIVKLTQEASLYLVAVAGGVQPPVIRRSIVLPHTTIPQHKIADESELDAAKERAVKVQGITLRVIHGWVFKSASRQRGYHAAYQYTLNHVATNIARAMWMGEDWHICMSPMVIHITLDMDMKLPLWFVGADIEDRHENDDLAAYQEASIQRLVGAFTSAVRMAAGIDGRRVLYERLKSVVDAMRIMLEATMWLMRMSGDDHRAHYDAWVFVN</sequence>
<proteinExistence type="predicted"/>
<feature type="region of interest" description="Disordered" evidence="1">
    <location>
        <begin position="141"/>
        <end position="190"/>
    </location>
</feature>
<accession>A0A388JLM7</accession>
<comment type="caution">
    <text evidence="3">The sequence shown here is derived from an EMBL/GenBank/DDBJ whole genome shotgun (WGS) entry which is preliminary data.</text>
</comment>
<keyword evidence="4" id="KW-1185">Reference proteome</keyword>
<keyword evidence="2" id="KW-0812">Transmembrane</keyword>
<evidence type="ECO:0000313" key="3">
    <source>
        <dbReference type="EMBL" id="GBG58612.1"/>
    </source>
</evidence>
<evidence type="ECO:0000256" key="2">
    <source>
        <dbReference type="SAM" id="Phobius"/>
    </source>
</evidence>
<protein>
    <submittedName>
        <fullName evidence="3">Uncharacterized protein</fullName>
    </submittedName>
</protein>
<keyword evidence="2" id="KW-1133">Transmembrane helix</keyword>
<name>A0A388JLM7_CHABU</name>
<keyword evidence="2" id="KW-0472">Membrane</keyword>
<feature type="compositionally biased region" description="Low complexity" evidence="1">
    <location>
        <begin position="1"/>
        <end position="43"/>
    </location>
</feature>
<dbReference type="Proteomes" id="UP000265515">
    <property type="component" value="Unassembled WGS sequence"/>
</dbReference>
<evidence type="ECO:0000313" key="4">
    <source>
        <dbReference type="Proteomes" id="UP000265515"/>
    </source>
</evidence>
<feature type="transmembrane region" description="Helical" evidence="2">
    <location>
        <begin position="74"/>
        <end position="103"/>
    </location>
</feature>
<feature type="compositionally biased region" description="Basic residues" evidence="1">
    <location>
        <begin position="47"/>
        <end position="57"/>
    </location>
</feature>
<dbReference type="AlphaFoldDB" id="A0A388JLM7"/>
<evidence type="ECO:0000256" key="1">
    <source>
        <dbReference type="SAM" id="MobiDB-lite"/>
    </source>
</evidence>
<dbReference type="EMBL" id="BFEA01000001">
    <property type="protein sequence ID" value="GBG58612.1"/>
    <property type="molecule type" value="Genomic_DNA"/>
</dbReference>
<organism evidence="3 4">
    <name type="scientific">Chara braunii</name>
    <name type="common">Braun's stonewort</name>
    <dbReference type="NCBI Taxonomy" id="69332"/>
    <lineage>
        <taxon>Eukaryota</taxon>
        <taxon>Viridiplantae</taxon>
        <taxon>Streptophyta</taxon>
        <taxon>Charophyceae</taxon>
        <taxon>Charales</taxon>
        <taxon>Characeae</taxon>
        <taxon>Chara</taxon>
    </lineage>
</organism>
<gene>
    <name evidence="3" type="ORF">CBR_g12</name>
</gene>